<comment type="similarity">
    <text evidence="2">Belongs to the OXA1/ALB3/YidC (TC 2.A.9.2) family.</text>
</comment>
<evidence type="ECO:0000256" key="6">
    <source>
        <dbReference type="RuleBase" id="RU003945"/>
    </source>
</evidence>
<gene>
    <name evidence="10" type="ORF">C2845_PM02G39780</name>
</gene>
<feature type="compositionally biased region" description="Low complexity" evidence="7">
    <location>
        <begin position="375"/>
        <end position="387"/>
    </location>
</feature>
<evidence type="ECO:0000313" key="11">
    <source>
        <dbReference type="Proteomes" id="UP000275267"/>
    </source>
</evidence>
<feature type="region of interest" description="Disordered" evidence="7">
    <location>
        <begin position="371"/>
        <end position="395"/>
    </location>
</feature>
<keyword evidence="11" id="KW-1185">Reference proteome</keyword>
<sequence length="682" mass="73898">MAFAARRRLATSLSDHFSRRLHPSISHLIPPHHDRSESPSSSAAPPSPQSQPARPIPSSLARPSRSRALTSLPLPFALHLAAHRNFSSTSSASAPDIDVAADMLTDAASSVPVSDQVVSAAASVPVPPAPYAGEVAAAAAESFPPVAALQYLLDAVQSFTGLNWWATIALTTVLIRLLTVPMLINQMKSTMKLNDLRPEIEAINEEMRSSTDPRSMEVGKQKLGELFIRHGVTPFTPLKGLFIQGPIFMSFFFAISNMVEKVPSLKGGGAYWFTDLTTPDGLFILPVLTSLSFLATVELNMQDGMEGNPMAKSMKKFSRFFGVMFVPFTIGFPKAIFFYWVTSNLFSLVYGVGVMQEREILTRLNPLFSPRPDLSSTSPPAGSGPPTISRSTRRRCHGFRRAEETCHQPLRPLLPSPPPLQLAPHPAPPRPLREPLLLGPSSQPARPFPSSLARPSRSRALTSLPHPFALHLAAHRNFSTTSSASAPDIHVAADMLTDAASSVPVSDQVVSAAASVPVPPAPYAGEVAAAAAESFPPVAALQYLLDAVQSFTGLNWWATIALTAVLVRLLTVPMLINREKSIMKLKDMRPEVEAINEEMRNTWCDSICTIEGSIFMSVFFAISNMVEKVPSLKGGGAYWFTDLTTRDDLFILPVLTSLSFFATVEINMQDGKEGNPVAKSMK</sequence>
<evidence type="ECO:0000256" key="1">
    <source>
        <dbReference type="ARBA" id="ARBA00004141"/>
    </source>
</evidence>
<evidence type="ECO:0000256" key="3">
    <source>
        <dbReference type="ARBA" id="ARBA00022692"/>
    </source>
</evidence>
<dbReference type="EMBL" id="PQIB02000005">
    <property type="protein sequence ID" value="RLN19493.1"/>
    <property type="molecule type" value="Genomic_DNA"/>
</dbReference>
<comment type="caution">
    <text evidence="10">The sequence shown here is derived from an EMBL/GenBank/DDBJ whole genome shotgun (WGS) entry which is preliminary data.</text>
</comment>
<evidence type="ECO:0000256" key="2">
    <source>
        <dbReference type="ARBA" id="ARBA00010583"/>
    </source>
</evidence>
<reference evidence="11" key="1">
    <citation type="journal article" date="2019" name="Nat. Commun.">
        <title>The genome of broomcorn millet.</title>
        <authorList>
            <person name="Zou C."/>
            <person name="Miki D."/>
            <person name="Li D."/>
            <person name="Tang Q."/>
            <person name="Xiao L."/>
            <person name="Rajput S."/>
            <person name="Deng P."/>
            <person name="Jia W."/>
            <person name="Huang R."/>
            <person name="Zhang M."/>
            <person name="Sun Y."/>
            <person name="Hu J."/>
            <person name="Fu X."/>
            <person name="Schnable P.S."/>
            <person name="Li F."/>
            <person name="Zhang H."/>
            <person name="Feng B."/>
            <person name="Zhu X."/>
            <person name="Liu R."/>
            <person name="Schnable J.C."/>
            <person name="Zhu J.-K."/>
            <person name="Zhang H."/>
        </authorList>
    </citation>
    <scope>NUCLEOTIDE SEQUENCE [LARGE SCALE GENOMIC DNA]</scope>
</reference>
<feature type="compositionally biased region" description="Pro residues" evidence="7">
    <location>
        <begin position="412"/>
        <end position="430"/>
    </location>
</feature>
<dbReference type="NCBIfam" id="TIGR03592">
    <property type="entry name" value="yidC_oxa1_cterm"/>
    <property type="match status" value="1"/>
</dbReference>
<dbReference type="GO" id="GO:0032979">
    <property type="term" value="P:protein insertion into mitochondrial inner membrane from matrix"/>
    <property type="evidence" value="ECO:0007669"/>
    <property type="project" value="TreeGrafter"/>
</dbReference>
<dbReference type="InterPro" id="IPR001708">
    <property type="entry name" value="YidC/ALB3/OXA1/COX18"/>
</dbReference>
<dbReference type="AlphaFoldDB" id="A0A3L6SH06"/>
<keyword evidence="3 6" id="KW-0812">Transmembrane</keyword>
<dbReference type="STRING" id="4540.A0A3L6SH06"/>
<dbReference type="GO" id="GO:0032977">
    <property type="term" value="F:membrane insertase activity"/>
    <property type="evidence" value="ECO:0007669"/>
    <property type="project" value="InterPro"/>
</dbReference>
<name>A0A3L6SH06_PANMI</name>
<feature type="compositionally biased region" description="Low complexity" evidence="7">
    <location>
        <begin position="38"/>
        <end position="64"/>
    </location>
</feature>
<dbReference type="InterPro" id="IPR028055">
    <property type="entry name" value="YidC/Oxa/ALB_C"/>
</dbReference>
<feature type="transmembrane region" description="Helical" evidence="8">
    <location>
        <begin position="164"/>
        <end position="184"/>
    </location>
</feature>
<dbReference type="PANTHER" id="PTHR12428">
    <property type="entry name" value="OXA1"/>
    <property type="match status" value="1"/>
</dbReference>
<evidence type="ECO:0000256" key="7">
    <source>
        <dbReference type="SAM" id="MobiDB-lite"/>
    </source>
</evidence>
<dbReference type="Proteomes" id="UP000275267">
    <property type="component" value="Unassembled WGS sequence"/>
</dbReference>
<dbReference type="Pfam" id="PF02096">
    <property type="entry name" value="60KD_IMP"/>
    <property type="match status" value="1"/>
</dbReference>
<protein>
    <submittedName>
        <fullName evidence="10">Mitochondrial inner membrane protein OXA1-like</fullName>
    </submittedName>
</protein>
<evidence type="ECO:0000256" key="4">
    <source>
        <dbReference type="ARBA" id="ARBA00022989"/>
    </source>
</evidence>
<feature type="compositionally biased region" description="Low complexity" evidence="7">
    <location>
        <begin position="434"/>
        <end position="457"/>
    </location>
</feature>
<accession>A0A3L6SH06</accession>
<dbReference type="OrthoDB" id="2148490at2759"/>
<feature type="region of interest" description="Disordered" evidence="7">
    <location>
        <begin position="25"/>
        <end position="64"/>
    </location>
</feature>
<organism evidence="10 11">
    <name type="scientific">Panicum miliaceum</name>
    <name type="common">Proso millet</name>
    <name type="synonym">Broomcorn millet</name>
    <dbReference type="NCBI Taxonomy" id="4540"/>
    <lineage>
        <taxon>Eukaryota</taxon>
        <taxon>Viridiplantae</taxon>
        <taxon>Streptophyta</taxon>
        <taxon>Embryophyta</taxon>
        <taxon>Tracheophyta</taxon>
        <taxon>Spermatophyta</taxon>
        <taxon>Magnoliopsida</taxon>
        <taxon>Liliopsida</taxon>
        <taxon>Poales</taxon>
        <taxon>Poaceae</taxon>
        <taxon>PACMAD clade</taxon>
        <taxon>Panicoideae</taxon>
        <taxon>Panicodae</taxon>
        <taxon>Paniceae</taxon>
        <taxon>Panicinae</taxon>
        <taxon>Panicum</taxon>
        <taxon>Panicum sect. Panicum</taxon>
    </lineage>
</organism>
<dbReference type="PANTHER" id="PTHR12428:SF34">
    <property type="entry name" value="MITOCHONDRIAL INNER MEMBRANE PROTEIN OXA1-LIKE"/>
    <property type="match status" value="1"/>
</dbReference>
<evidence type="ECO:0000313" key="10">
    <source>
        <dbReference type="EMBL" id="RLN19493.1"/>
    </source>
</evidence>
<evidence type="ECO:0000259" key="9">
    <source>
        <dbReference type="Pfam" id="PF02096"/>
    </source>
</evidence>
<dbReference type="CDD" id="cd20069">
    <property type="entry name" value="5TM_Oxa1-like"/>
    <property type="match status" value="2"/>
</dbReference>
<keyword evidence="4 8" id="KW-1133">Transmembrane helix</keyword>
<proteinExistence type="inferred from homology"/>
<feature type="transmembrane region" description="Helical" evidence="8">
    <location>
        <begin position="556"/>
        <end position="576"/>
    </location>
</feature>
<comment type="subcellular location">
    <subcellularLocation>
        <location evidence="1 6">Membrane</location>
        <topology evidence="1 6">Multi-pass membrane protein</topology>
    </subcellularLocation>
</comment>
<evidence type="ECO:0000256" key="5">
    <source>
        <dbReference type="ARBA" id="ARBA00023136"/>
    </source>
</evidence>
<feature type="region of interest" description="Disordered" evidence="7">
    <location>
        <begin position="407"/>
        <end position="457"/>
    </location>
</feature>
<keyword evidence="5 8" id="KW-0472">Membrane</keyword>
<feature type="domain" description="Membrane insertase YidC/Oxa/ALB C-terminal" evidence="9">
    <location>
        <begin position="164"/>
        <end position="349"/>
    </location>
</feature>
<feature type="transmembrane region" description="Helical" evidence="8">
    <location>
        <begin position="320"/>
        <end position="341"/>
    </location>
</feature>
<dbReference type="GO" id="GO:0005743">
    <property type="term" value="C:mitochondrial inner membrane"/>
    <property type="evidence" value="ECO:0007669"/>
    <property type="project" value="TreeGrafter"/>
</dbReference>
<evidence type="ECO:0000256" key="8">
    <source>
        <dbReference type="SAM" id="Phobius"/>
    </source>
</evidence>
<comment type="similarity">
    <text evidence="6">Belongs to the OXA1/ALB3/YidC family.</text>
</comment>